<sequence length="182" mass="19931">MASEGNVVKSEGPKRPPRRSRDSQEFTTNIRDCTLTEEDLPPDEKYAPSEDTLSVHEEGEDAQVASASDEEGHRLETLSNTDSGSLMIAPPPSRSESYPDGGKESSPPAFSSDLIQQPNVIECPCECHGWSGQELPCYNCAMNNSNNPCKRSRPSTTTRPQGPIAVVMSDFLQSGRTRRVLF</sequence>
<organism evidence="2 3">
    <name type="scientific">Meganyctiphanes norvegica</name>
    <name type="common">Northern krill</name>
    <name type="synonym">Thysanopoda norvegica</name>
    <dbReference type="NCBI Taxonomy" id="48144"/>
    <lineage>
        <taxon>Eukaryota</taxon>
        <taxon>Metazoa</taxon>
        <taxon>Ecdysozoa</taxon>
        <taxon>Arthropoda</taxon>
        <taxon>Crustacea</taxon>
        <taxon>Multicrustacea</taxon>
        <taxon>Malacostraca</taxon>
        <taxon>Eumalacostraca</taxon>
        <taxon>Eucarida</taxon>
        <taxon>Euphausiacea</taxon>
        <taxon>Euphausiidae</taxon>
        <taxon>Meganyctiphanes</taxon>
    </lineage>
</organism>
<dbReference type="Proteomes" id="UP001497623">
    <property type="component" value="Unassembled WGS sequence"/>
</dbReference>
<feature type="compositionally biased region" description="Basic and acidic residues" evidence="1">
    <location>
        <begin position="42"/>
        <end position="57"/>
    </location>
</feature>
<evidence type="ECO:0000256" key="1">
    <source>
        <dbReference type="SAM" id="MobiDB-lite"/>
    </source>
</evidence>
<name>A0AAV2RYF4_MEGNR</name>
<evidence type="ECO:0000313" key="2">
    <source>
        <dbReference type="EMBL" id="CAL4151536.1"/>
    </source>
</evidence>
<protein>
    <submittedName>
        <fullName evidence="2">Uncharacterized protein</fullName>
    </submittedName>
</protein>
<feature type="compositionally biased region" description="Basic and acidic residues" evidence="1">
    <location>
        <begin position="11"/>
        <end position="24"/>
    </location>
</feature>
<reference evidence="2 3" key="1">
    <citation type="submission" date="2024-05" db="EMBL/GenBank/DDBJ databases">
        <authorList>
            <person name="Wallberg A."/>
        </authorList>
    </citation>
    <scope>NUCLEOTIDE SEQUENCE [LARGE SCALE GENOMIC DNA]</scope>
</reference>
<proteinExistence type="predicted"/>
<evidence type="ECO:0000313" key="3">
    <source>
        <dbReference type="Proteomes" id="UP001497623"/>
    </source>
</evidence>
<gene>
    <name evidence="2" type="ORF">MNOR_LOCUS30797</name>
</gene>
<accession>A0AAV2RYF4</accession>
<keyword evidence="3" id="KW-1185">Reference proteome</keyword>
<dbReference type="AlphaFoldDB" id="A0AAV2RYF4"/>
<feature type="region of interest" description="Disordered" evidence="1">
    <location>
        <begin position="1"/>
        <end position="112"/>
    </location>
</feature>
<dbReference type="EMBL" id="CAXKWB010038381">
    <property type="protein sequence ID" value="CAL4151536.1"/>
    <property type="molecule type" value="Genomic_DNA"/>
</dbReference>
<comment type="caution">
    <text evidence="2">The sequence shown here is derived from an EMBL/GenBank/DDBJ whole genome shotgun (WGS) entry which is preliminary data.</text>
</comment>